<dbReference type="InterPro" id="IPR010432">
    <property type="entry name" value="RDD"/>
</dbReference>
<dbReference type="GO" id="GO:0035312">
    <property type="term" value="F:5'-3' DNA exonuclease activity"/>
    <property type="evidence" value="ECO:0007669"/>
    <property type="project" value="TreeGrafter"/>
</dbReference>
<dbReference type="EMBL" id="UHFX01000003">
    <property type="protein sequence ID" value="SUO04347.1"/>
    <property type="molecule type" value="Genomic_DNA"/>
</dbReference>
<dbReference type="Pfam" id="PF02811">
    <property type="entry name" value="PHP"/>
    <property type="match status" value="1"/>
</dbReference>
<dbReference type="Gene3D" id="1.10.150.650">
    <property type="match status" value="1"/>
</dbReference>
<dbReference type="Pfam" id="PF06271">
    <property type="entry name" value="RDD"/>
    <property type="match status" value="1"/>
</dbReference>
<feature type="domain" description="Polymerase/histidinol phosphatase N-terminal" evidence="6">
    <location>
        <begin position="210"/>
        <end position="276"/>
    </location>
</feature>
<dbReference type="InterPro" id="IPR052018">
    <property type="entry name" value="PHP_domain"/>
</dbReference>
<evidence type="ECO:0000313" key="8">
    <source>
        <dbReference type="Proteomes" id="UP000255523"/>
    </source>
</evidence>
<evidence type="ECO:0000313" key="7">
    <source>
        <dbReference type="EMBL" id="SUO04347.1"/>
    </source>
</evidence>
<dbReference type="PANTHER" id="PTHR42924">
    <property type="entry name" value="EXONUCLEASE"/>
    <property type="match status" value="1"/>
</dbReference>
<evidence type="ECO:0000256" key="5">
    <source>
        <dbReference type="SAM" id="Phobius"/>
    </source>
</evidence>
<evidence type="ECO:0000256" key="2">
    <source>
        <dbReference type="ARBA" id="ARBA00022692"/>
    </source>
</evidence>
<dbReference type="AlphaFoldDB" id="A0A380LM72"/>
<dbReference type="InterPro" id="IPR004013">
    <property type="entry name" value="PHP_dom"/>
</dbReference>
<name>A0A380LM72_9FIRM</name>
<dbReference type="InterPro" id="IPR016195">
    <property type="entry name" value="Pol/histidinol_Pase-like"/>
</dbReference>
<keyword evidence="4 5" id="KW-0472">Membrane</keyword>
<accession>A0A380LM72</accession>
<dbReference type="SUPFAM" id="SSF89550">
    <property type="entry name" value="PHP domain-like"/>
    <property type="match status" value="1"/>
</dbReference>
<feature type="transmembrane region" description="Helical" evidence="5">
    <location>
        <begin position="81"/>
        <end position="101"/>
    </location>
</feature>
<dbReference type="SMART" id="SM00481">
    <property type="entry name" value="POLIIIAc"/>
    <property type="match status" value="1"/>
</dbReference>
<dbReference type="InterPro" id="IPR003141">
    <property type="entry name" value="Pol/His_phosphatase_N"/>
</dbReference>
<comment type="subcellular location">
    <subcellularLocation>
        <location evidence="1">Membrane</location>
        <topology evidence="1">Multi-pass membrane protein</topology>
    </subcellularLocation>
</comment>
<sequence>MVIKEYSLKDLTTAYFQKKSQLYRSGGYRHAKYLRRNLEDYQAHFFAFLMDVNICLLPVYIWVIEFLLILCGLIPPNFFDLLFYIMYALLFVVSVLLLPIFSARCKGQSIGYVFTDLKLVKKNKEEASALKVIFRQMIGFGIPLMVFGFFFQTFGIVLWWLVNGLIALLTPCQQTLVDLFFNTVTVREPITNIRFEQEVKEEIKADVTPIDLHIRSNYSDDASNDVEEIFKEAKQLGMETISITDHNCARANAAASRFAPLYGIQYIPGVEIDAQYRSTRIRILGYYIDWSHEIFDDLERESLMREKKMSIERVQRFEKLAKVKIDTRSIMENSRFQTITPTDITNMVFNNAQVRSMPLVKKYVDAYEPKEAMRRFRKDVFGKNGPCYVHCTYPAAKEIIQAIHEAGGIAILASWHLDSISDDLIEEIMRLGMDGIECFSPDIREETMASTIRIAQKYKAFISCGSDYHGTTKPDRHLGITNCPAKALPLVRILTKAA</sequence>
<dbReference type="PANTHER" id="PTHR42924:SF3">
    <property type="entry name" value="POLYMERASE_HISTIDINOL PHOSPHATASE N-TERMINAL DOMAIN-CONTAINING PROTEIN"/>
    <property type="match status" value="1"/>
</dbReference>
<dbReference type="Gene3D" id="3.20.20.140">
    <property type="entry name" value="Metal-dependent hydrolases"/>
    <property type="match status" value="1"/>
</dbReference>
<dbReference type="RefSeq" id="WP_022789404.1">
    <property type="nucleotide sequence ID" value="NZ_UHFX01000003.1"/>
</dbReference>
<dbReference type="GeneID" id="77462219"/>
<dbReference type="GO" id="GO:0004534">
    <property type="term" value="F:5'-3' RNA exonuclease activity"/>
    <property type="evidence" value="ECO:0007669"/>
    <property type="project" value="TreeGrafter"/>
</dbReference>
<dbReference type="Proteomes" id="UP000255523">
    <property type="component" value="Unassembled WGS sequence"/>
</dbReference>
<evidence type="ECO:0000256" key="3">
    <source>
        <dbReference type="ARBA" id="ARBA00022989"/>
    </source>
</evidence>
<feature type="transmembrane region" description="Helical" evidence="5">
    <location>
        <begin position="45"/>
        <end position="75"/>
    </location>
</feature>
<dbReference type="OrthoDB" id="9804333at2"/>
<proteinExistence type="predicted"/>
<feature type="transmembrane region" description="Helical" evidence="5">
    <location>
        <begin position="140"/>
        <end position="162"/>
    </location>
</feature>
<evidence type="ECO:0000256" key="4">
    <source>
        <dbReference type="ARBA" id="ARBA00023136"/>
    </source>
</evidence>
<protein>
    <submittedName>
        <fullName evidence="7">DNA polymerase III PolC</fullName>
    </submittedName>
</protein>
<keyword evidence="3 5" id="KW-1133">Transmembrane helix</keyword>
<dbReference type="GO" id="GO:0016020">
    <property type="term" value="C:membrane"/>
    <property type="evidence" value="ECO:0007669"/>
    <property type="project" value="UniProtKB-SubCell"/>
</dbReference>
<keyword evidence="2 5" id="KW-0812">Transmembrane</keyword>
<evidence type="ECO:0000256" key="1">
    <source>
        <dbReference type="ARBA" id="ARBA00004141"/>
    </source>
</evidence>
<dbReference type="CDD" id="cd07438">
    <property type="entry name" value="PHP_HisPPase_AMP"/>
    <property type="match status" value="1"/>
</dbReference>
<organism evidence="7 8">
    <name type="scientific">Faecalicoccus pleomorphus</name>
    <dbReference type="NCBI Taxonomy" id="1323"/>
    <lineage>
        <taxon>Bacteria</taxon>
        <taxon>Bacillati</taxon>
        <taxon>Bacillota</taxon>
        <taxon>Erysipelotrichia</taxon>
        <taxon>Erysipelotrichales</taxon>
        <taxon>Erysipelotrichaceae</taxon>
        <taxon>Faecalicoccus</taxon>
    </lineage>
</organism>
<reference evidence="7 8" key="1">
    <citation type="submission" date="2018-06" db="EMBL/GenBank/DDBJ databases">
        <authorList>
            <consortium name="Pathogen Informatics"/>
            <person name="Doyle S."/>
        </authorList>
    </citation>
    <scope>NUCLEOTIDE SEQUENCE [LARGE SCALE GENOMIC DNA]</scope>
    <source>
        <strain evidence="7 8">NCTC11087</strain>
    </source>
</reference>
<keyword evidence="8" id="KW-1185">Reference proteome</keyword>
<gene>
    <name evidence="7" type="ORF">NCTC11087_01260</name>
</gene>
<evidence type="ECO:0000259" key="6">
    <source>
        <dbReference type="SMART" id="SM00481"/>
    </source>
</evidence>